<gene>
    <name evidence="2" type="ORF">QOZ94_002602</name>
</gene>
<dbReference type="Proteomes" id="UP001241747">
    <property type="component" value="Unassembled WGS sequence"/>
</dbReference>
<keyword evidence="1" id="KW-0812">Transmembrane</keyword>
<sequence length="55" mass="5976">MTPHAPSVPVFIVSLVLAALALLGHIVLIPFFTLYGFWFVFLAYAILAIGCVIKT</sequence>
<protein>
    <submittedName>
        <fullName evidence="2">Uncharacterized protein</fullName>
    </submittedName>
</protein>
<name>A0ABU0LFF2_XANAG</name>
<feature type="transmembrane region" description="Helical" evidence="1">
    <location>
        <begin position="7"/>
        <end position="29"/>
    </location>
</feature>
<evidence type="ECO:0000313" key="3">
    <source>
        <dbReference type="Proteomes" id="UP001241747"/>
    </source>
</evidence>
<accession>A0ABU0LFF2</accession>
<evidence type="ECO:0000256" key="1">
    <source>
        <dbReference type="SAM" id="Phobius"/>
    </source>
</evidence>
<reference evidence="2 3" key="1">
    <citation type="submission" date="2023-07" db="EMBL/GenBank/DDBJ databases">
        <title>Genomic Encyclopedia of Type Strains, Phase IV (KMG-IV): sequencing the most valuable type-strain genomes for metagenomic binning, comparative biology and taxonomic classification.</title>
        <authorList>
            <person name="Goeker M."/>
        </authorList>
    </citation>
    <scope>NUCLEOTIDE SEQUENCE [LARGE SCALE GENOMIC DNA]</scope>
    <source>
        <strain evidence="2 3">DSM 3770</strain>
    </source>
</reference>
<comment type="caution">
    <text evidence="2">The sequence shown here is derived from an EMBL/GenBank/DDBJ whole genome shotgun (WGS) entry which is preliminary data.</text>
</comment>
<keyword evidence="1" id="KW-0472">Membrane</keyword>
<proteinExistence type="predicted"/>
<keyword evidence="3" id="KW-1185">Reference proteome</keyword>
<keyword evidence="1" id="KW-1133">Transmembrane helix</keyword>
<evidence type="ECO:0000313" key="2">
    <source>
        <dbReference type="EMBL" id="MDQ0505802.1"/>
    </source>
</evidence>
<dbReference type="RefSeq" id="WP_237347074.1">
    <property type="nucleotide sequence ID" value="NZ_JABWGX010000027.1"/>
</dbReference>
<dbReference type="EMBL" id="JAUSVY010000005">
    <property type="protein sequence ID" value="MDQ0505802.1"/>
    <property type="molecule type" value="Genomic_DNA"/>
</dbReference>
<organism evidence="2 3">
    <name type="scientific">Xanthobacter agilis</name>
    <dbReference type="NCBI Taxonomy" id="47492"/>
    <lineage>
        <taxon>Bacteria</taxon>
        <taxon>Pseudomonadati</taxon>
        <taxon>Pseudomonadota</taxon>
        <taxon>Alphaproteobacteria</taxon>
        <taxon>Hyphomicrobiales</taxon>
        <taxon>Xanthobacteraceae</taxon>
        <taxon>Xanthobacter</taxon>
    </lineage>
</organism>
<feature type="transmembrane region" description="Helical" evidence="1">
    <location>
        <begin position="35"/>
        <end position="53"/>
    </location>
</feature>